<proteinExistence type="inferred from homology"/>
<keyword evidence="4" id="KW-1003">Cell membrane</keyword>
<dbReference type="PANTHER" id="PTHR33909">
    <property type="entry name" value="SEC TRANSLOCON ACCESSORY COMPLEX SUBUNIT YAJC"/>
    <property type="match status" value="1"/>
</dbReference>
<evidence type="ECO:0000256" key="5">
    <source>
        <dbReference type="ARBA" id="ARBA00022692"/>
    </source>
</evidence>
<evidence type="ECO:0000313" key="11">
    <source>
        <dbReference type="EMBL" id="HDM89965.1"/>
    </source>
</evidence>
<dbReference type="PANTHER" id="PTHR33909:SF1">
    <property type="entry name" value="SEC TRANSLOCON ACCESSORY COMPLEX SUBUNIT YAJC"/>
    <property type="match status" value="1"/>
</dbReference>
<comment type="subcellular location">
    <subcellularLocation>
        <location evidence="1">Cell membrane</location>
        <topology evidence="1">Single-pass membrane protein</topology>
    </subcellularLocation>
</comment>
<evidence type="ECO:0000256" key="3">
    <source>
        <dbReference type="ARBA" id="ARBA00022448"/>
    </source>
</evidence>
<gene>
    <name evidence="11" type="primary">yajC</name>
    <name evidence="11" type="ORF">ENG67_02015</name>
</gene>
<dbReference type="NCBIfam" id="TIGR00739">
    <property type="entry name" value="yajC"/>
    <property type="match status" value="1"/>
</dbReference>
<evidence type="ECO:0000256" key="2">
    <source>
        <dbReference type="ARBA" id="ARBA00006742"/>
    </source>
</evidence>
<name>A0A7C0XAA7_UNCW3</name>
<dbReference type="PRINTS" id="PR01853">
    <property type="entry name" value="YAJCTRNLCASE"/>
</dbReference>
<dbReference type="Pfam" id="PF02699">
    <property type="entry name" value="YajC"/>
    <property type="match status" value="1"/>
</dbReference>
<dbReference type="Proteomes" id="UP000885931">
    <property type="component" value="Unassembled WGS sequence"/>
</dbReference>
<dbReference type="EMBL" id="DRBW01000074">
    <property type="protein sequence ID" value="HDM89965.1"/>
    <property type="molecule type" value="Genomic_DNA"/>
</dbReference>
<keyword evidence="7 10" id="KW-1133">Transmembrane helix</keyword>
<evidence type="ECO:0000256" key="8">
    <source>
        <dbReference type="ARBA" id="ARBA00023010"/>
    </source>
</evidence>
<protein>
    <submittedName>
        <fullName evidence="11">Preprotein translocase subunit YajC</fullName>
    </submittedName>
</protein>
<comment type="similarity">
    <text evidence="2">Belongs to the YajC family.</text>
</comment>
<evidence type="ECO:0000256" key="10">
    <source>
        <dbReference type="SAM" id="Phobius"/>
    </source>
</evidence>
<evidence type="ECO:0000256" key="7">
    <source>
        <dbReference type="ARBA" id="ARBA00022989"/>
    </source>
</evidence>
<comment type="caution">
    <text evidence="11">The sequence shown here is derived from an EMBL/GenBank/DDBJ whole genome shotgun (WGS) entry which is preliminary data.</text>
</comment>
<dbReference type="GO" id="GO:0015031">
    <property type="term" value="P:protein transport"/>
    <property type="evidence" value="ECO:0007669"/>
    <property type="project" value="UniProtKB-KW"/>
</dbReference>
<keyword evidence="9 10" id="KW-0472">Membrane</keyword>
<evidence type="ECO:0000256" key="4">
    <source>
        <dbReference type="ARBA" id="ARBA00022475"/>
    </source>
</evidence>
<keyword evidence="5 10" id="KW-0812">Transmembrane</keyword>
<organism evidence="11">
    <name type="scientific">candidate division WOR-3 bacterium</name>
    <dbReference type="NCBI Taxonomy" id="2052148"/>
    <lineage>
        <taxon>Bacteria</taxon>
        <taxon>Bacteria division WOR-3</taxon>
    </lineage>
</organism>
<keyword evidence="3" id="KW-0813">Transport</keyword>
<keyword evidence="8" id="KW-0811">Translocation</keyword>
<dbReference type="AlphaFoldDB" id="A0A7C0XAA7"/>
<reference evidence="11" key="1">
    <citation type="journal article" date="2020" name="mSystems">
        <title>Genome- and Community-Level Interaction Insights into Carbon Utilization and Element Cycling Functions of Hydrothermarchaeota in Hydrothermal Sediment.</title>
        <authorList>
            <person name="Zhou Z."/>
            <person name="Liu Y."/>
            <person name="Xu W."/>
            <person name="Pan J."/>
            <person name="Luo Z.H."/>
            <person name="Li M."/>
        </authorList>
    </citation>
    <scope>NUCLEOTIDE SEQUENCE [LARGE SCALE GENOMIC DNA]</scope>
    <source>
        <strain evidence="11">HyVt-237</strain>
    </source>
</reference>
<dbReference type="InterPro" id="IPR003849">
    <property type="entry name" value="Preprotein_translocase_YajC"/>
</dbReference>
<evidence type="ECO:0000256" key="6">
    <source>
        <dbReference type="ARBA" id="ARBA00022927"/>
    </source>
</evidence>
<evidence type="ECO:0000256" key="9">
    <source>
        <dbReference type="ARBA" id="ARBA00023136"/>
    </source>
</evidence>
<keyword evidence="6" id="KW-0653">Protein transport</keyword>
<sequence>MINVPELLNAAFLFGQEGSPPPTGGSGIMGTLFPLLLLFALFYFLLILPQQRQEKKRKAMLAALKKGDRVVTTGGIIGTIVKIDDNVVTLKVSQNTNIKIEKGAVRGVLSPQEELKG</sequence>
<dbReference type="GO" id="GO:0005886">
    <property type="term" value="C:plasma membrane"/>
    <property type="evidence" value="ECO:0007669"/>
    <property type="project" value="UniProtKB-SubCell"/>
</dbReference>
<accession>A0A7C0XAA7</accession>
<dbReference type="SMART" id="SM01323">
    <property type="entry name" value="YajC"/>
    <property type="match status" value="1"/>
</dbReference>
<feature type="transmembrane region" description="Helical" evidence="10">
    <location>
        <begin position="28"/>
        <end position="48"/>
    </location>
</feature>
<evidence type="ECO:0000256" key="1">
    <source>
        <dbReference type="ARBA" id="ARBA00004162"/>
    </source>
</evidence>